<evidence type="ECO:0000313" key="2">
    <source>
        <dbReference type="Proteomes" id="UP000054217"/>
    </source>
</evidence>
<protein>
    <submittedName>
        <fullName evidence="1">Uncharacterized protein</fullName>
    </submittedName>
</protein>
<dbReference type="HOGENOM" id="CLU_2513580_0_0_1"/>
<reference evidence="2" key="2">
    <citation type="submission" date="2015-01" db="EMBL/GenBank/DDBJ databases">
        <title>Evolutionary Origins and Diversification of the Mycorrhizal Mutualists.</title>
        <authorList>
            <consortium name="DOE Joint Genome Institute"/>
            <consortium name="Mycorrhizal Genomics Consortium"/>
            <person name="Kohler A."/>
            <person name="Kuo A."/>
            <person name="Nagy L.G."/>
            <person name="Floudas D."/>
            <person name="Copeland A."/>
            <person name="Barry K.W."/>
            <person name="Cichocki N."/>
            <person name="Veneault-Fourrey C."/>
            <person name="LaButti K."/>
            <person name="Lindquist E.A."/>
            <person name="Lipzen A."/>
            <person name="Lundell T."/>
            <person name="Morin E."/>
            <person name="Murat C."/>
            <person name="Riley R."/>
            <person name="Ohm R."/>
            <person name="Sun H."/>
            <person name="Tunlid A."/>
            <person name="Henrissat B."/>
            <person name="Grigoriev I.V."/>
            <person name="Hibbett D.S."/>
            <person name="Martin F."/>
        </authorList>
    </citation>
    <scope>NUCLEOTIDE SEQUENCE [LARGE SCALE GENOMIC DNA]</scope>
    <source>
        <strain evidence="2">Marx 270</strain>
    </source>
</reference>
<organism evidence="1 2">
    <name type="scientific">Pisolithus tinctorius Marx 270</name>
    <dbReference type="NCBI Taxonomy" id="870435"/>
    <lineage>
        <taxon>Eukaryota</taxon>
        <taxon>Fungi</taxon>
        <taxon>Dikarya</taxon>
        <taxon>Basidiomycota</taxon>
        <taxon>Agaricomycotina</taxon>
        <taxon>Agaricomycetes</taxon>
        <taxon>Agaricomycetidae</taxon>
        <taxon>Boletales</taxon>
        <taxon>Sclerodermatineae</taxon>
        <taxon>Pisolithaceae</taxon>
        <taxon>Pisolithus</taxon>
    </lineage>
</organism>
<dbReference type="AlphaFoldDB" id="A0A0C3PQ45"/>
<keyword evidence="2" id="KW-1185">Reference proteome</keyword>
<dbReference type="EMBL" id="KN831951">
    <property type="protein sequence ID" value="KIO10629.1"/>
    <property type="molecule type" value="Genomic_DNA"/>
</dbReference>
<dbReference type="Proteomes" id="UP000054217">
    <property type="component" value="Unassembled WGS sequence"/>
</dbReference>
<proteinExistence type="predicted"/>
<accession>A0A0C3PQ45</accession>
<evidence type="ECO:0000313" key="1">
    <source>
        <dbReference type="EMBL" id="KIO10629.1"/>
    </source>
</evidence>
<gene>
    <name evidence="1" type="ORF">M404DRAFT_869168</name>
</gene>
<dbReference type="InParanoid" id="A0A0C3PQ45"/>
<sequence>MEYVHRALMPIVPVSVLPGLRDWAAWLEVLHFSGSHELRYRLDRSRKHCASTCIRPLHCMSANAIVLCLTGTAWTNTGMFDCQEK</sequence>
<name>A0A0C3PQ45_PISTI</name>
<reference evidence="1 2" key="1">
    <citation type="submission" date="2014-04" db="EMBL/GenBank/DDBJ databases">
        <authorList>
            <consortium name="DOE Joint Genome Institute"/>
            <person name="Kuo A."/>
            <person name="Kohler A."/>
            <person name="Costa M.D."/>
            <person name="Nagy L.G."/>
            <person name="Floudas D."/>
            <person name="Copeland A."/>
            <person name="Barry K.W."/>
            <person name="Cichocki N."/>
            <person name="Veneault-Fourrey C."/>
            <person name="LaButti K."/>
            <person name="Lindquist E.A."/>
            <person name="Lipzen A."/>
            <person name="Lundell T."/>
            <person name="Morin E."/>
            <person name="Murat C."/>
            <person name="Sun H."/>
            <person name="Tunlid A."/>
            <person name="Henrissat B."/>
            <person name="Grigoriev I.V."/>
            <person name="Hibbett D.S."/>
            <person name="Martin F."/>
            <person name="Nordberg H.P."/>
            <person name="Cantor M.N."/>
            <person name="Hua S.X."/>
        </authorList>
    </citation>
    <scope>NUCLEOTIDE SEQUENCE [LARGE SCALE GENOMIC DNA]</scope>
    <source>
        <strain evidence="1 2">Marx 270</strain>
    </source>
</reference>